<evidence type="ECO:0000256" key="7">
    <source>
        <dbReference type="ARBA" id="ARBA00023017"/>
    </source>
</evidence>
<keyword evidence="9" id="KW-0505">Motor protein</keyword>
<feature type="repeat" description="WD" evidence="12">
    <location>
        <begin position="248"/>
        <end position="284"/>
    </location>
</feature>
<comment type="caution">
    <text evidence="14">The sequence shown here is derived from an EMBL/GenBank/DDBJ whole genome shotgun (WGS) entry which is preliminary data.</text>
</comment>
<dbReference type="OrthoDB" id="366230at2759"/>
<evidence type="ECO:0000313" key="14">
    <source>
        <dbReference type="EMBL" id="KAA6381888.1"/>
    </source>
</evidence>
<dbReference type="GO" id="GO:0003341">
    <property type="term" value="P:cilium movement"/>
    <property type="evidence" value="ECO:0007669"/>
    <property type="project" value="TreeGrafter"/>
</dbReference>
<dbReference type="AlphaFoldDB" id="A0A5J4VGZ2"/>
<keyword evidence="6" id="KW-0677">Repeat</keyword>
<dbReference type="GO" id="GO:0036157">
    <property type="term" value="C:outer dynein arm"/>
    <property type="evidence" value="ECO:0007669"/>
    <property type="project" value="TreeGrafter"/>
</dbReference>
<dbReference type="SMART" id="SM00320">
    <property type="entry name" value="WD40"/>
    <property type="match status" value="5"/>
</dbReference>
<feature type="compositionally biased region" description="Polar residues" evidence="13">
    <location>
        <begin position="523"/>
        <end position="532"/>
    </location>
</feature>
<dbReference type="Proteomes" id="UP000324800">
    <property type="component" value="Unassembled WGS sequence"/>
</dbReference>
<dbReference type="InterPro" id="IPR001680">
    <property type="entry name" value="WD40_rpt"/>
</dbReference>
<gene>
    <name evidence="14" type="ORF">EZS28_022586</name>
</gene>
<evidence type="ECO:0000256" key="13">
    <source>
        <dbReference type="SAM" id="MobiDB-lite"/>
    </source>
</evidence>
<keyword evidence="11" id="KW-0966">Cell projection</keyword>
<keyword evidence="5" id="KW-0493">Microtubule</keyword>
<keyword evidence="3" id="KW-0963">Cytoplasm</keyword>
<evidence type="ECO:0000256" key="4">
    <source>
        <dbReference type="ARBA" id="ARBA00022574"/>
    </source>
</evidence>
<dbReference type="GO" id="GO:0005874">
    <property type="term" value="C:microtubule"/>
    <property type="evidence" value="ECO:0007669"/>
    <property type="project" value="UniProtKB-KW"/>
</dbReference>
<evidence type="ECO:0000313" key="15">
    <source>
        <dbReference type="Proteomes" id="UP000324800"/>
    </source>
</evidence>
<dbReference type="GO" id="GO:0036158">
    <property type="term" value="P:outer dynein arm assembly"/>
    <property type="evidence" value="ECO:0007669"/>
    <property type="project" value="TreeGrafter"/>
</dbReference>
<evidence type="ECO:0000256" key="8">
    <source>
        <dbReference type="ARBA" id="ARBA00023069"/>
    </source>
</evidence>
<evidence type="ECO:0000256" key="11">
    <source>
        <dbReference type="ARBA" id="ARBA00023273"/>
    </source>
</evidence>
<comment type="subcellular location">
    <subcellularLocation>
        <location evidence="1">Cytoplasm</location>
        <location evidence="1">Cytoskeleton</location>
        <location evidence="1">Cilium axoneme</location>
    </subcellularLocation>
</comment>
<feature type="region of interest" description="Disordered" evidence="13">
    <location>
        <begin position="494"/>
        <end position="532"/>
    </location>
</feature>
<evidence type="ECO:0000256" key="12">
    <source>
        <dbReference type="PROSITE-ProRule" id="PRU00221"/>
    </source>
</evidence>
<evidence type="ECO:0000256" key="9">
    <source>
        <dbReference type="ARBA" id="ARBA00023175"/>
    </source>
</evidence>
<dbReference type="PANTHER" id="PTHR12442:SF7">
    <property type="entry name" value="DYNEIN AXONEMAL INTERMEDIATE CHAIN 2"/>
    <property type="match status" value="1"/>
</dbReference>
<comment type="similarity">
    <text evidence="2">Belongs to the dynein intermediate chain family.</text>
</comment>
<evidence type="ECO:0000256" key="10">
    <source>
        <dbReference type="ARBA" id="ARBA00023212"/>
    </source>
</evidence>
<keyword evidence="7" id="KW-0243">Dynein</keyword>
<organism evidence="14 15">
    <name type="scientific">Streblomastix strix</name>
    <dbReference type="NCBI Taxonomy" id="222440"/>
    <lineage>
        <taxon>Eukaryota</taxon>
        <taxon>Metamonada</taxon>
        <taxon>Preaxostyla</taxon>
        <taxon>Oxymonadida</taxon>
        <taxon>Streblomastigidae</taxon>
        <taxon>Streblomastix</taxon>
    </lineage>
</organism>
<dbReference type="Pfam" id="PF00400">
    <property type="entry name" value="WD40"/>
    <property type="match status" value="2"/>
</dbReference>
<accession>A0A5J4VGZ2</accession>
<protein>
    <submittedName>
        <fullName evidence="14">Putative Dynein intermediate chain 3, ciliary</fullName>
    </submittedName>
</protein>
<feature type="compositionally biased region" description="Basic and acidic residues" evidence="13">
    <location>
        <begin position="494"/>
        <end position="521"/>
    </location>
</feature>
<evidence type="ECO:0000256" key="3">
    <source>
        <dbReference type="ARBA" id="ARBA00022490"/>
    </source>
</evidence>
<dbReference type="InterPro" id="IPR036322">
    <property type="entry name" value="WD40_repeat_dom_sf"/>
</dbReference>
<dbReference type="Gene3D" id="2.130.10.10">
    <property type="entry name" value="YVTN repeat-like/Quinoprotein amine dehydrogenase"/>
    <property type="match status" value="2"/>
</dbReference>
<feature type="non-terminal residue" evidence="14">
    <location>
        <position position="532"/>
    </location>
</feature>
<evidence type="ECO:0000256" key="5">
    <source>
        <dbReference type="ARBA" id="ARBA00022701"/>
    </source>
</evidence>
<evidence type="ECO:0000256" key="6">
    <source>
        <dbReference type="ARBA" id="ARBA00022737"/>
    </source>
</evidence>
<keyword evidence="4 12" id="KW-0853">WD repeat</keyword>
<evidence type="ECO:0000256" key="1">
    <source>
        <dbReference type="ARBA" id="ARBA00004430"/>
    </source>
</evidence>
<sequence length="532" mass="60032">METGRYCSFAIQGPDSLYELKPNPAKQKKYLALQKINEGSQIAPTVGEHDANTERFLVSTRGMLHIEGGWPKDIDPREPDQLNMFRKKVERDENFLGQLANRTAQSMGVLNQNLSLDIYQKYFDDYQENVSSELPHATIQAVLRDPYASSNRWAANISWHPDERNKVAVAYSILRFQDTALDMPPTSYIWDLNNPNNPLMSLNPLSPLCSLQYNFKDFNIIVGGCYNGFISIWDMRKGSTPSDTVPIEKSHSDPVYRVQWLQSKTGAECASISSDGTVKWWDIRKLAEPIEYMELMNKVDGSKLGGTSMDYDPALGSSKFMTGTEQGICLSCNRKAKTNAEKVSTPFVGHIGPVYAVQRNPTHSRYFLSVGDWSARLWMDDLRVPIWTTPFDTTYMSTGCWSPSRAALFFTAKKDGTLDAWDMLTQQRLLNLQVTENRKIGLIALEVHSSGRLVASGCTDGSVHIHELSDTLSLLQPNEKTDLLTVFEREAKREKNIDSRNKEMRLKEKQASNRPGSKDGGRISSTAQRQRS</sequence>
<dbReference type="SUPFAM" id="SSF50978">
    <property type="entry name" value="WD40 repeat-like"/>
    <property type="match status" value="1"/>
</dbReference>
<dbReference type="PANTHER" id="PTHR12442">
    <property type="entry name" value="DYNEIN INTERMEDIATE CHAIN"/>
    <property type="match status" value="1"/>
</dbReference>
<dbReference type="InterPro" id="IPR050687">
    <property type="entry name" value="Dynein_IC"/>
</dbReference>
<name>A0A5J4VGZ2_9EUKA</name>
<dbReference type="GO" id="GO:0045503">
    <property type="term" value="F:dynein light chain binding"/>
    <property type="evidence" value="ECO:0007669"/>
    <property type="project" value="TreeGrafter"/>
</dbReference>
<proteinExistence type="inferred from homology"/>
<reference evidence="14 15" key="1">
    <citation type="submission" date="2019-03" db="EMBL/GenBank/DDBJ databases">
        <title>Single cell metagenomics reveals metabolic interactions within the superorganism composed of flagellate Streblomastix strix and complex community of Bacteroidetes bacteria on its surface.</title>
        <authorList>
            <person name="Treitli S.C."/>
            <person name="Kolisko M."/>
            <person name="Husnik F."/>
            <person name="Keeling P."/>
            <person name="Hampl V."/>
        </authorList>
    </citation>
    <scope>NUCLEOTIDE SEQUENCE [LARGE SCALE GENOMIC DNA]</scope>
    <source>
        <strain evidence="14">ST1C</strain>
    </source>
</reference>
<keyword evidence="8" id="KW-0969">Cilium</keyword>
<dbReference type="InterPro" id="IPR015943">
    <property type="entry name" value="WD40/YVTN_repeat-like_dom_sf"/>
</dbReference>
<keyword evidence="10" id="KW-0206">Cytoskeleton</keyword>
<dbReference type="PROSITE" id="PS50082">
    <property type="entry name" value="WD_REPEATS_2"/>
    <property type="match status" value="1"/>
</dbReference>
<dbReference type="EMBL" id="SNRW01007079">
    <property type="protein sequence ID" value="KAA6381888.1"/>
    <property type="molecule type" value="Genomic_DNA"/>
</dbReference>
<dbReference type="GO" id="GO:0045504">
    <property type="term" value="F:dynein heavy chain binding"/>
    <property type="evidence" value="ECO:0007669"/>
    <property type="project" value="TreeGrafter"/>
</dbReference>
<evidence type="ECO:0000256" key="2">
    <source>
        <dbReference type="ARBA" id="ARBA00011059"/>
    </source>
</evidence>